<comment type="caution">
    <text evidence="2">The sequence shown here is derived from an EMBL/GenBank/DDBJ whole genome shotgun (WGS) entry which is preliminary data.</text>
</comment>
<feature type="compositionally biased region" description="Basic and acidic residues" evidence="1">
    <location>
        <begin position="639"/>
        <end position="648"/>
    </location>
</feature>
<name>A0A9P7V9A3_9ASCO</name>
<feature type="region of interest" description="Disordered" evidence="1">
    <location>
        <begin position="535"/>
        <end position="706"/>
    </location>
</feature>
<evidence type="ECO:0000313" key="3">
    <source>
        <dbReference type="Proteomes" id="UP000790833"/>
    </source>
</evidence>
<feature type="compositionally biased region" description="Low complexity" evidence="1">
    <location>
        <begin position="250"/>
        <end position="272"/>
    </location>
</feature>
<protein>
    <submittedName>
        <fullName evidence="2">Uncharacterized protein</fullName>
    </submittedName>
</protein>
<evidence type="ECO:0000256" key="1">
    <source>
        <dbReference type="SAM" id="MobiDB-lite"/>
    </source>
</evidence>
<reference evidence="2" key="1">
    <citation type="submission" date="2021-03" db="EMBL/GenBank/DDBJ databases">
        <authorList>
            <person name="Palmer J.M."/>
        </authorList>
    </citation>
    <scope>NUCLEOTIDE SEQUENCE</scope>
    <source>
        <strain evidence="2">ARV_011</strain>
    </source>
</reference>
<feature type="compositionally biased region" description="Basic and acidic residues" evidence="1">
    <location>
        <begin position="429"/>
        <end position="443"/>
    </location>
</feature>
<keyword evidence="3" id="KW-1185">Reference proteome</keyword>
<dbReference type="GeneID" id="66114022"/>
<dbReference type="OrthoDB" id="6375767at2759"/>
<feature type="compositionally biased region" description="Polar residues" evidence="1">
    <location>
        <begin position="139"/>
        <end position="152"/>
    </location>
</feature>
<feature type="region of interest" description="Disordered" evidence="1">
    <location>
        <begin position="246"/>
        <end position="303"/>
    </location>
</feature>
<feature type="compositionally biased region" description="Polar residues" evidence="1">
    <location>
        <begin position="280"/>
        <end position="296"/>
    </location>
</feature>
<accession>A0A9P7V9A3</accession>
<dbReference type="EMBL" id="JAHMUF010000011">
    <property type="protein sequence ID" value="KAG7193579.1"/>
    <property type="molecule type" value="Genomic_DNA"/>
</dbReference>
<gene>
    <name evidence="2" type="ORF">KQ657_000648</name>
</gene>
<feature type="region of interest" description="Disordered" evidence="1">
    <location>
        <begin position="419"/>
        <end position="471"/>
    </location>
</feature>
<feature type="compositionally biased region" description="Basic and acidic residues" evidence="1">
    <location>
        <begin position="545"/>
        <end position="562"/>
    </location>
</feature>
<feature type="compositionally biased region" description="Low complexity" evidence="1">
    <location>
        <begin position="618"/>
        <end position="627"/>
    </location>
</feature>
<dbReference type="RefSeq" id="XP_043049127.1">
    <property type="nucleotide sequence ID" value="XM_043191484.1"/>
</dbReference>
<dbReference type="AlphaFoldDB" id="A0A9P7V9A3"/>
<feature type="region of interest" description="Disordered" evidence="1">
    <location>
        <begin position="43"/>
        <end position="115"/>
    </location>
</feature>
<sequence>MSTEENVAAFLVSVSQLSHERTLEDRQRQRDLQRDIDELRRRLKNIPPLKGPKHPVHNENVSVIELSEPTARKGTPNLKPKPRPKPKTLLDSVSVDKEPIDIVKGPSSTPKEKEYRSFSQIEALIKANDSNDTEDNHDSNVNVEPPSNQSAITKPKPLKPVNNIKPLPISREDRLAKHFTESQNKLVIPVPKANYVPKGGYLNLNDKTQAPPKATKPRSLLSGNGTSFGISISPLKQSSGGWLASSLANPKTSATPQNTTTTTTLLSSPGKLSSRKPNDWITSSLNNSASQVQKSPTGPIKPSKNQYFTSTSAEANHNKNYLQGSPKSASSQTSWISSAVKKAEPHSFDDRSTPKYLIPKSISVKSKLLLEKDQLKTENEPEFVNMLLTLKKRSPLPPPGQQTQTQTLEFADKIESMRRSPIRQQQADLNRKSEVEEIPEGLRPKLSPTRRGIPPEKPSKPPVSEFSKAEEDTLASALSKLSRKNLEKTPMSLSEQYKAQDTELLKLQILKLGKKNVDKNPLAKPQMKMEGLAALGKLKPTKRPPKLEQEVPEALRKFEKLKPLKKPITSSATKENEPTTATSTSSSTSTSTPKLPSTSTSEVRHNNFQDHLALILRTGSTSSFGGTDSNPEPVPLRRAQTDVEESKLTHPNKGRSRGPRRRLPKKATASVSPSNTVKRTPPPKREKPKTVGPLTPTRKFEGELFI</sequence>
<proteinExistence type="predicted"/>
<feature type="compositionally biased region" description="Low complexity" evidence="1">
    <location>
        <begin position="578"/>
        <end position="601"/>
    </location>
</feature>
<dbReference type="Proteomes" id="UP000790833">
    <property type="component" value="Unassembled WGS sequence"/>
</dbReference>
<feature type="region of interest" description="Disordered" evidence="1">
    <location>
        <begin position="127"/>
        <end position="167"/>
    </location>
</feature>
<organism evidence="2 3">
    <name type="scientific">Scheffersomyces spartinae</name>
    <dbReference type="NCBI Taxonomy" id="45513"/>
    <lineage>
        <taxon>Eukaryota</taxon>
        <taxon>Fungi</taxon>
        <taxon>Dikarya</taxon>
        <taxon>Ascomycota</taxon>
        <taxon>Saccharomycotina</taxon>
        <taxon>Pichiomycetes</taxon>
        <taxon>Debaryomycetaceae</taxon>
        <taxon>Scheffersomyces</taxon>
    </lineage>
</organism>
<feature type="region of interest" description="Disordered" evidence="1">
    <location>
        <begin position="204"/>
        <end position="224"/>
    </location>
</feature>
<evidence type="ECO:0000313" key="2">
    <source>
        <dbReference type="EMBL" id="KAG7193579.1"/>
    </source>
</evidence>
<feature type="compositionally biased region" description="Basic residues" evidence="1">
    <location>
        <begin position="650"/>
        <end position="665"/>
    </location>
</feature>